<dbReference type="FunFam" id="3.40.50.960:FF:000001">
    <property type="entry name" value="6,7-dimethyl-8-ribityllumazine synthase"/>
    <property type="match status" value="1"/>
</dbReference>
<sequence>MKVYEGKLISQGQKFGIIVGRFNEFIGGKLLDGAIDGLKRHGVEEENIELVWVPGAFEMPLIAKKMAKSNKYDGVICLGAVIRGATPHFDYVSSEVSKGIASVSLDTEIPVIFGILTTDTIEQAIERAGTKAGNKGYEAAVTAIEMANILKEI</sequence>
<dbReference type="PANTHER" id="PTHR21058:SF0">
    <property type="entry name" value="6,7-DIMETHYL-8-RIBITYLLUMAZINE SYNTHASE"/>
    <property type="match status" value="1"/>
</dbReference>
<evidence type="ECO:0000313" key="9">
    <source>
        <dbReference type="EMBL" id="TCT15712.1"/>
    </source>
</evidence>
<evidence type="ECO:0000256" key="4">
    <source>
        <dbReference type="ARBA" id="ARBA00022619"/>
    </source>
</evidence>
<dbReference type="Proteomes" id="UP000294902">
    <property type="component" value="Unassembled WGS sequence"/>
</dbReference>
<dbReference type="PANTHER" id="PTHR21058">
    <property type="entry name" value="6,7-DIMETHYL-8-RIBITYLLUMAZINE SYNTHASE DMRL SYNTHASE LUMAZINE SYNTHASE"/>
    <property type="match status" value="1"/>
</dbReference>
<feature type="binding site" evidence="8">
    <location>
        <begin position="80"/>
        <end position="82"/>
    </location>
    <ligand>
        <name>5-amino-6-(D-ribitylamino)uracil</name>
        <dbReference type="ChEBI" id="CHEBI:15934"/>
    </ligand>
</feature>
<feature type="binding site" evidence="8">
    <location>
        <begin position="85"/>
        <end position="86"/>
    </location>
    <ligand>
        <name>(2S)-2-hydroxy-3-oxobutyl phosphate</name>
        <dbReference type="ChEBI" id="CHEBI:58830"/>
    </ligand>
</feature>
<evidence type="ECO:0000256" key="7">
    <source>
        <dbReference type="ARBA" id="ARBA00072606"/>
    </source>
</evidence>
<dbReference type="GO" id="GO:0000906">
    <property type="term" value="F:6,7-dimethyl-8-ribityllumazine synthase activity"/>
    <property type="evidence" value="ECO:0007669"/>
    <property type="project" value="UniProtKB-UniRule"/>
</dbReference>
<dbReference type="AlphaFoldDB" id="A0A4R3MLX7"/>
<reference evidence="9 10" key="1">
    <citation type="submission" date="2019-03" db="EMBL/GenBank/DDBJ databases">
        <title>Genomic Encyclopedia of Type Strains, Phase IV (KMG-IV): sequencing the most valuable type-strain genomes for metagenomic binning, comparative biology and taxonomic classification.</title>
        <authorList>
            <person name="Goeker M."/>
        </authorList>
    </citation>
    <scope>NUCLEOTIDE SEQUENCE [LARGE SCALE GENOMIC DNA]</scope>
    <source>
        <strain evidence="9 10">DSM 24629</strain>
    </source>
</reference>
<dbReference type="InterPro" id="IPR002180">
    <property type="entry name" value="LS/RS"/>
</dbReference>
<dbReference type="NCBIfam" id="TIGR00114">
    <property type="entry name" value="lumazine-synth"/>
    <property type="match status" value="1"/>
</dbReference>
<dbReference type="SUPFAM" id="SSF52121">
    <property type="entry name" value="Lumazine synthase"/>
    <property type="match status" value="1"/>
</dbReference>
<organism evidence="9 10">
    <name type="scientific">Natranaerovirga pectinivora</name>
    <dbReference type="NCBI Taxonomy" id="682400"/>
    <lineage>
        <taxon>Bacteria</taxon>
        <taxon>Bacillati</taxon>
        <taxon>Bacillota</taxon>
        <taxon>Clostridia</taxon>
        <taxon>Lachnospirales</taxon>
        <taxon>Natranaerovirgaceae</taxon>
        <taxon>Natranaerovirga</taxon>
    </lineage>
</organism>
<feature type="active site" description="Proton donor" evidence="8">
    <location>
        <position position="88"/>
    </location>
</feature>
<comment type="pathway">
    <text evidence="1 8">Cofactor biosynthesis; riboflavin biosynthesis; riboflavin from 2-hydroxy-3-oxobutyl phosphate and 5-amino-6-(D-ribitylamino)uracil: step 1/2.</text>
</comment>
<evidence type="ECO:0000256" key="1">
    <source>
        <dbReference type="ARBA" id="ARBA00004917"/>
    </source>
</evidence>
<dbReference type="GO" id="GO:0009349">
    <property type="term" value="C:riboflavin synthase complex"/>
    <property type="evidence" value="ECO:0007669"/>
    <property type="project" value="UniProtKB-UniRule"/>
</dbReference>
<dbReference type="CDD" id="cd09209">
    <property type="entry name" value="Lumazine_synthase-I"/>
    <property type="match status" value="1"/>
</dbReference>
<evidence type="ECO:0000256" key="6">
    <source>
        <dbReference type="ARBA" id="ARBA00048785"/>
    </source>
</evidence>
<dbReference type="EC" id="2.5.1.78" evidence="3 8"/>
<comment type="function">
    <text evidence="8">Catalyzes the formation of 6,7-dimethyl-8-ribityllumazine by condensation of 5-amino-6-(D-ribitylamino)uracil with 3,4-dihydroxy-2-butanone 4-phosphate. This is the penultimate step in the biosynthesis of riboflavin.</text>
</comment>
<proteinExistence type="inferred from homology"/>
<dbReference type="Gene3D" id="3.40.50.960">
    <property type="entry name" value="Lumazine/riboflavin synthase"/>
    <property type="match status" value="1"/>
</dbReference>
<gene>
    <name evidence="8" type="primary">ribH</name>
    <name evidence="9" type="ORF">EDC18_103423</name>
</gene>
<feature type="binding site" evidence="8">
    <location>
        <position position="113"/>
    </location>
    <ligand>
        <name>5-amino-6-(D-ribitylamino)uracil</name>
        <dbReference type="ChEBI" id="CHEBI:15934"/>
    </ligand>
</feature>
<dbReference type="NCBIfam" id="NF000812">
    <property type="entry name" value="PRK00061.1-4"/>
    <property type="match status" value="1"/>
</dbReference>
<protein>
    <recommendedName>
        <fullName evidence="7 8">6,7-dimethyl-8-ribityllumazine synthase</fullName>
        <shortName evidence="8">DMRL synthase</shortName>
        <shortName evidence="8">LS</shortName>
        <shortName evidence="8">Lumazine synthase</shortName>
        <ecNumber evidence="3 8">2.5.1.78</ecNumber>
    </recommendedName>
</protein>
<dbReference type="InterPro" id="IPR034964">
    <property type="entry name" value="LS"/>
</dbReference>
<comment type="similarity">
    <text evidence="2 8">Belongs to the DMRL synthase family.</text>
</comment>
<dbReference type="RefSeq" id="WP_132251607.1">
    <property type="nucleotide sequence ID" value="NZ_SMAL01000003.1"/>
</dbReference>
<keyword evidence="10" id="KW-1185">Reference proteome</keyword>
<evidence type="ECO:0000256" key="8">
    <source>
        <dbReference type="HAMAP-Rule" id="MF_00178"/>
    </source>
</evidence>
<evidence type="ECO:0000256" key="2">
    <source>
        <dbReference type="ARBA" id="ARBA00007424"/>
    </source>
</evidence>
<dbReference type="UniPathway" id="UPA00275">
    <property type="reaction ID" value="UER00404"/>
</dbReference>
<evidence type="ECO:0000256" key="5">
    <source>
        <dbReference type="ARBA" id="ARBA00022679"/>
    </source>
</evidence>
<keyword evidence="4 8" id="KW-0686">Riboflavin biosynthesis</keyword>
<feature type="binding site" evidence="8">
    <location>
        <position position="22"/>
    </location>
    <ligand>
        <name>5-amino-6-(D-ribitylamino)uracil</name>
        <dbReference type="ChEBI" id="CHEBI:15934"/>
    </ligand>
</feature>
<dbReference type="EMBL" id="SMAL01000003">
    <property type="protein sequence ID" value="TCT15712.1"/>
    <property type="molecule type" value="Genomic_DNA"/>
</dbReference>
<dbReference type="OrthoDB" id="9809709at2"/>
<comment type="catalytic activity">
    <reaction evidence="6 8">
        <text>(2S)-2-hydroxy-3-oxobutyl phosphate + 5-amino-6-(D-ribitylamino)uracil = 6,7-dimethyl-8-(1-D-ribityl)lumazine + phosphate + 2 H2O + H(+)</text>
        <dbReference type="Rhea" id="RHEA:26152"/>
        <dbReference type="ChEBI" id="CHEBI:15377"/>
        <dbReference type="ChEBI" id="CHEBI:15378"/>
        <dbReference type="ChEBI" id="CHEBI:15934"/>
        <dbReference type="ChEBI" id="CHEBI:43474"/>
        <dbReference type="ChEBI" id="CHEBI:58201"/>
        <dbReference type="ChEBI" id="CHEBI:58830"/>
        <dbReference type="EC" id="2.5.1.78"/>
    </reaction>
</comment>
<accession>A0A4R3MLX7</accession>
<dbReference type="Pfam" id="PF00885">
    <property type="entry name" value="DMRL_synthase"/>
    <property type="match status" value="1"/>
</dbReference>
<evidence type="ECO:0000256" key="3">
    <source>
        <dbReference type="ARBA" id="ARBA00012664"/>
    </source>
</evidence>
<evidence type="ECO:0000313" key="10">
    <source>
        <dbReference type="Proteomes" id="UP000294902"/>
    </source>
</evidence>
<dbReference type="HAMAP" id="MF_00178">
    <property type="entry name" value="Lumazine_synth"/>
    <property type="match status" value="1"/>
</dbReference>
<dbReference type="GO" id="GO:0009231">
    <property type="term" value="P:riboflavin biosynthetic process"/>
    <property type="evidence" value="ECO:0007669"/>
    <property type="project" value="UniProtKB-UniRule"/>
</dbReference>
<keyword evidence="5 8" id="KW-0808">Transferase</keyword>
<comment type="caution">
    <text evidence="9">The sequence shown here is derived from an EMBL/GenBank/DDBJ whole genome shotgun (WGS) entry which is preliminary data.</text>
</comment>
<dbReference type="GO" id="GO:0005829">
    <property type="term" value="C:cytosol"/>
    <property type="evidence" value="ECO:0007669"/>
    <property type="project" value="TreeGrafter"/>
</dbReference>
<feature type="binding site" evidence="8">
    <location>
        <position position="127"/>
    </location>
    <ligand>
        <name>(2S)-2-hydroxy-3-oxobutyl phosphate</name>
        <dbReference type="ChEBI" id="CHEBI:58830"/>
    </ligand>
</feature>
<name>A0A4R3MLX7_9FIRM</name>
<dbReference type="InterPro" id="IPR036467">
    <property type="entry name" value="LS/RS_sf"/>
</dbReference>
<feature type="binding site" evidence="8">
    <location>
        <begin position="56"/>
        <end position="58"/>
    </location>
    <ligand>
        <name>5-amino-6-(D-ribitylamino)uracil</name>
        <dbReference type="ChEBI" id="CHEBI:15934"/>
    </ligand>
</feature>